<name>A0A0H2XV17_BURO1</name>
<dbReference type="GO" id="GO:0016042">
    <property type="term" value="P:lipid catabolic process"/>
    <property type="evidence" value="ECO:0007669"/>
    <property type="project" value="UniProtKB-UniRule"/>
</dbReference>
<evidence type="ECO:0000313" key="4">
    <source>
        <dbReference type="EMBL" id="ABF78846.1"/>
    </source>
</evidence>
<feature type="short sequence motif" description="GXGXXG" evidence="2">
    <location>
        <begin position="10"/>
        <end position="15"/>
    </location>
</feature>
<dbReference type="PROSITE" id="PS51635">
    <property type="entry name" value="PNPLA"/>
    <property type="match status" value="1"/>
</dbReference>
<feature type="short sequence motif" description="GXSXG" evidence="2">
    <location>
        <begin position="40"/>
        <end position="44"/>
    </location>
</feature>
<accession>A0A0H2XV17</accession>
<dbReference type="SUPFAM" id="SSF52151">
    <property type="entry name" value="FabD/lysophospholipase-like"/>
    <property type="match status" value="1"/>
</dbReference>
<dbReference type="HOGENOM" id="CLU_000288_144_9_4"/>
<feature type="domain" description="PNPLA" evidence="3">
    <location>
        <begin position="6"/>
        <end position="206"/>
    </location>
</feature>
<dbReference type="InterPro" id="IPR047156">
    <property type="entry name" value="Teg/CotR/CapV-like"/>
</dbReference>
<feature type="short sequence motif" description="DGA/G" evidence="2">
    <location>
        <begin position="193"/>
        <end position="195"/>
    </location>
</feature>
<gene>
    <name evidence="4" type="ordered locus">Bcen_3957</name>
</gene>
<dbReference type="EMBL" id="CP000379">
    <property type="protein sequence ID" value="ABF78846.1"/>
    <property type="molecule type" value="Genomic_DNA"/>
</dbReference>
<dbReference type="Pfam" id="PF01734">
    <property type="entry name" value="Patatin"/>
    <property type="match status" value="1"/>
</dbReference>
<dbReference type="PANTHER" id="PTHR24138:SF10">
    <property type="entry name" value="PHOSPHOLIPASE A2"/>
    <property type="match status" value="1"/>
</dbReference>
<feature type="active site" description="Proton acceptor" evidence="2">
    <location>
        <position position="193"/>
    </location>
</feature>
<protein>
    <submittedName>
        <fullName evidence="4">Patatin</fullName>
    </submittedName>
</protein>
<dbReference type="Gene3D" id="3.40.1090.10">
    <property type="entry name" value="Cytosolic phospholipase A2 catalytic domain"/>
    <property type="match status" value="1"/>
</dbReference>
<dbReference type="PANTHER" id="PTHR24138">
    <property type="entry name" value="INTRACELLLAR PHOSPHOLIPASE A FAMILY"/>
    <property type="match status" value="1"/>
</dbReference>
<evidence type="ECO:0000259" key="3">
    <source>
        <dbReference type="PROSITE" id="PS51635"/>
    </source>
</evidence>
<sequence>MTFKILSCDGGGIRGLITALLIQDLDRRSRIIASADGFAGTSTGGLIALGLARGVSISEIVDIYRTKGPVIFRENGAWLAQKQVLEQHPQALEQGTILAGPGVFQCQYVNTGLQEIAKSLVGSGKLADLSRFVAINSARLWDPPTRSWAPCTFSNGNGNAYRNVSLFDAALATSAAPTYFPPYEIAGLGYFADGGVFANNPSVSAIAEALASRRAGSLDDVRLLSLGTGTSPVGIAPDAVGNPLTWGVSKWLWPLESGRVPAAALLGLTMDTTAAIAAQQAGQILNANYQRGNFVLGQSIALDDWHKVPELEKETQAYMRTAEWQRVCQWVEQFWR</sequence>
<dbReference type="InterPro" id="IPR016035">
    <property type="entry name" value="Acyl_Trfase/lysoPLipase"/>
</dbReference>
<proteinExistence type="predicted"/>
<dbReference type="AlphaFoldDB" id="A0A0H2XV17"/>
<evidence type="ECO:0000256" key="2">
    <source>
        <dbReference type="PROSITE-ProRule" id="PRU01161"/>
    </source>
</evidence>
<keyword evidence="2" id="KW-0442">Lipid degradation</keyword>
<dbReference type="GO" id="GO:0016787">
    <property type="term" value="F:hydrolase activity"/>
    <property type="evidence" value="ECO:0007669"/>
    <property type="project" value="UniProtKB-UniRule"/>
</dbReference>
<feature type="active site" description="Nucleophile" evidence="2">
    <location>
        <position position="42"/>
    </location>
</feature>
<reference evidence="4" key="1">
    <citation type="submission" date="2006-05" db="EMBL/GenBank/DDBJ databases">
        <title>Complete sequence of chromosome 2 of Burkholderia cenocepacia AU 1054.</title>
        <authorList>
            <consortium name="US DOE Joint Genome Institute"/>
            <person name="Copeland A."/>
            <person name="Lucas S."/>
            <person name="Lapidus A."/>
            <person name="Barry K."/>
            <person name="Detter J.C."/>
            <person name="Glavina del Rio T."/>
            <person name="Hammon N."/>
            <person name="Israni S."/>
            <person name="Dalin E."/>
            <person name="Tice H."/>
            <person name="Pitluck S."/>
            <person name="Chain P."/>
            <person name="Malfatti S."/>
            <person name="Shin M."/>
            <person name="Vergez L."/>
            <person name="Schmutz J."/>
            <person name="Larimer F."/>
            <person name="Land M."/>
            <person name="Hauser L."/>
            <person name="Kyrpides N."/>
            <person name="Lykidis A."/>
            <person name="LiPuma J.J."/>
            <person name="Konstantinidis K."/>
            <person name="Tiedje J.M."/>
            <person name="Richardson P."/>
        </authorList>
    </citation>
    <scope>NUCLEOTIDE SEQUENCE [LARGE SCALE GENOMIC DNA]</scope>
    <source>
        <strain evidence="4">AU 1054</strain>
    </source>
</reference>
<dbReference type="InterPro" id="IPR002641">
    <property type="entry name" value="PNPLA_dom"/>
</dbReference>
<keyword evidence="2" id="KW-0378">Hydrolase</keyword>
<evidence type="ECO:0000256" key="1">
    <source>
        <dbReference type="ARBA" id="ARBA00023098"/>
    </source>
</evidence>
<keyword evidence="1 2" id="KW-0443">Lipid metabolism</keyword>
<organism evidence="4">
    <name type="scientific">Burkholderia orbicola (strain AU 1054)</name>
    <dbReference type="NCBI Taxonomy" id="331271"/>
    <lineage>
        <taxon>Bacteria</taxon>
        <taxon>Pseudomonadati</taxon>
        <taxon>Pseudomonadota</taxon>
        <taxon>Betaproteobacteria</taxon>
        <taxon>Burkholderiales</taxon>
        <taxon>Burkholderiaceae</taxon>
        <taxon>Burkholderia</taxon>
        <taxon>Burkholderia cepacia complex</taxon>
        <taxon>Burkholderia orbicola</taxon>
    </lineage>
</organism>